<comment type="caution">
    <text evidence="2">The sequence shown here is derived from an EMBL/GenBank/DDBJ whole genome shotgun (WGS) entry which is preliminary data.</text>
</comment>
<reference evidence="2" key="1">
    <citation type="submission" date="2019-07" db="EMBL/GenBank/DDBJ databases">
        <title>Genomic Encyclopedia of Type Strains, Phase IV (KMG-IV): sequencing the most valuable type-strain genomes for metagenomic binning, comparative biology and taxonomic classification.</title>
        <authorList>
            <person name="Goeker M."/>
        </authorList>
    </citation>
    <scope>NUCLEOTIDE SEQUENCE</scope>
    <source>
        <strain evidence="2">DSM 44596</strain>
    </source>
</reference>
<dbReference type="EMBL" id="VNIQ01000006">
    <property type="protein sequence ID" value="TYQ02567.1"/>
    <property type="molecule type" value="Genomic_DNA"/>
</dbReference>
<keyword evidence="1" id="KW-0472">Membrane</keyword>
<organism evidence="2">
    <name type="scientific">Nocardia globerula</name>
    <dbReference type="NCBI Taxonomy" id="1818"/>
    <lineage>
        <taxon>Bacteria</taxon>
        <taxon>Bacillati</taxon>
        <taxon>Actinomycetota</taxon>
        <taxon>Actinomycetes</taxon>
        <taxon>Mycobacteriales</taxon>
        <taxon>Nocardiaceae</taxon>
        <taxon>Nocardia</taxon>
    </lineage>
</organism>
<feature type="transmembrane region" description="Helical" evidence="1">
    <location>
        <begin position="42"/>
        <end position="64"/>
    </location>
</feature>
<evidence type="ECO:0000313" key="2">
    <source>
        <dbReference type="EMBL" id="TYQ02567.1"/>
    </source>
</evidence>
<accession>A0A652YLX0</accession>
<gene>
    <name evidence="2" type="ORF">FNL38_106387</name>
</gene>
<evidence type="ECO:0000256" key="1">
    <source>
        <dbReference type="SAM" id="Phobius"/>
    </source>
</evidence>
<protein>
    <submittedName>
        <fullName evidence="2">Uncharacterized protein</fullName>
    </submittedName>
</protein>
<keyword evidence="1" id="KW-1133">Transmembrane helix</keyword>
<name>A0A652YLX0_NOCGL</name>
<proteinExistence type="predicted"/>
<dbReference type="AlphaFoldDB" id="A0A652YLX0"/>
<feature type="transmembrane region" description="Helical" evidence="1">
    <location>
        <begin position="76"/>
        <end position="97"/>
    </location>
</feature>
<sequence length="110" mass="11520">MLGVILLIVATGLNWLYAVRLSTINAGRRLPIVTGQYPIRPPLRVSALRGVGAGVSILGALILAQELWFDRPLLGSLLGAVLAVSAIVVPALIATVAHNGPLRARPQTKA</sequence>
<keyword evidence="1" id="KW-0812">Transmembrane</keyword>